<evidence type="ECO:0000313" key="3">
    <source>
        <dbReference type="Proteomes" id="UP000398389"/>
    </source>
</evidence>
<keyword evidence="3" id="KW-1185">Reference proteome</keyword>
<accession>A0A5E8B8Y9</accession>
<proteinExistence type="predicted"/>
<name>A0A5E8B8Y9_9ASCO</name>
<feature type="compositionally biased region" description="Basic and acidic residues" evidence="1">
    <location>
        <begin position="298"/>
        <end position="308"/>
    </location>
</feature>
<evidence type="ECO:0000256" key="1">
    <source>
        <dbReference type="SAM" id="MobiDB-lite"/>
    </source>
</evidence>
<dbReference type="AlphaFoldDB" id="A0A5E8B8Y9"/>
<reference evidence="2 3" key="1">
    <citation type="submission" date="2019-09" db="EMBL/GenBank/DDBJ databases">
        <authorList>
            <person name="Brejova B."/>
        </authorList>
    </citation>
    <scope>NUCLEOTIDE SEQUENCE [LARGE SCALE GENOMIC DNA]</scope>
</reference>
<feature type="compositionally biased region" description="Acidic residues" evidence="1">
    <location>
        <begin position="255"/>
        <end position="297"/>
    </location>
</feature>
<dbReference type="EMBL" id="CABVLU010000001">
    <property type="protein sequence ID" value="VVT47325.1"/>
    <property type="molecule type" value="Genomic_DNA"/>
</dbReference>
<dbReference type="GeneID" id="43580476"/>
<dbReference type="Proteomes" id="UP000398389">
    <property type="component" value="Unassembled WGS sequence"/>
</dbReference>
<evidence type="ECO:0000313" key="2">
    <source>
        <dbReference type="EMBL" id="VVT47325.1"/>
    </source>
</evidence>
<feature type="region of interest" description="Disordered" evidence="1">
    <location>
        <begin position="253"/>
        <end position="308"/>
    </location>
</feature>
<sequence>MPPETSKNRISKGKVGRSCSKHILNNIGPCLYTPEKILSIESLPKVFSSSINCAITLSQPDKSEKSVNHIFINNYEIDEMRFGGKIQNIQEPARNFNGGYNIRIFVEDFSGLIAATEFYNIGDNRYSVTRDKATYSLVFSDNQNQIPKSLKESYAHRFSIGDHVLIEGRTLTPTHWEDITENQDGDKTKPNTTSRENLFLYVNLTNIKKATKAELGQHAIDIIINYCLIRTPSNEKTKISELILTDLKSYKPENEQEQFENSEFEIEEEEKEERKEEEEEKEEIKEEEEEEEEEEDTKENVESDINKANYKGEKPFIGALHSAMADIFLDEFFKAVPRCEK</sequence>
<protein>
    <submittedName>
        <fullName evidence="2">Uncharacterized protein</fullName>
    </submittedName>
</protein>
<dbReference type="RefSeq" id="XP_031852267.1">
    <property type="nucleotide sequence ID" value="XM_031996376.1"/>
</dbReference>
<gene>
    <name evidence="2" type="ORF">SAPINGB_P001655</name>
</gene>
<organism evidence="2 3">
    <name type="scientific">Magnusiomyces paraingens</name>
    <dbReference type="NCBI Taxonomy" id="2606893"/>
    <lineage>
        <taxon>Eukaryota</taxon>
        <taxon>Fungi</taxon>
        <taxon>Dikarya</taxon>
        <taxon>Ascomycota</taxon>
        <taxon>Saccharomycotina</taxon>
        <taxon>Dipodascomycetes</taxon>
        <taxon>Dipodascales</taxon>
        <taxon>Dipodascaceae</taxon>
        <taxon>Magnusiomyces</taxon>
    </lineage>
</organism>